<dbReference type="AlphaFoldDB" id="A0A8U0IHL2"/>
<protein>
    <submittedName>
        <fullName evidence="2">Uncharacterized protein</fullName>
    </submittedName>
</protein>
<keyword evidence="3" id="KW-1185">Reference proteome</keyword>
<proteinExistence type="predicted"/>
<dbReference type="GeneID" id="72188270"/>
<dbReference type="KEGG" id="haxz:M0R88_00405"/>
<feature type="region of interest" description="Disordered" evidence="1">
    <location>
        <begin position="1"/>
        <end position="22"/>
    </location>
</feature>
<organism evidence="2 3">
    <name type="scientific">Halorussus gelatinilyticus</name>
    <dbReference type="NCBI Taxonomy" id="2937524"/>
    <lineage>
        <taxon>Archaea</taxon>
        <taxon>Methanobacteriati</taxon>
        <taxon>Methanobacteriota</taxon>
        <taxon>Stenosarchaea group</taxon>
        <taxon>Halobacteria</taxon>
        <taxon>Halobacteriales</taxon>
        <taxon>Haladaptataceae</taxon>
        <taxon>Halorussus</taxon>
    </lineage>
</organism>
<sequence>MPGADRETDGEPVEAADSGRTFENELEELVLKAFGDGEEIEGVWDLEYAPDEIPDWTVTIDRKDGI</sequence>
<name>A0A8U0IHL2_9EURY</name>
<dbReference type="Proteomes" id="UP000830434">
    <property type="component" value="Chromosome"/>
</dbReference>
<evidence type="ECO:0000256" key="1">
    <source>
        <dbReference type="SAM" id="MobiDB-lite"/>
    </source>
</evidence>
<evidence type="ECO:0000313" key="2">
    <source>
        <dbReference type="EMBL" id="UPW00580.1"/>
    </source>
</evidence>
<gene>
    <name evidence="2" type="ORF">M0R88_00405</name>
</gene>
<accession>A0A8U0IHL2</accession>
<dbReference type="RefSeq" id="WP_248654991.1">
    <property type="nucleotide sequence ID" value="NZ_CP096658.1"/>
</dbReference>
<dbReference type="EMBL" id="CP096658">
    <property type="protein sequence ID" value="UPW00580.1"/>
    <property type="molecule type" value="Genomic_DNA"/>
</dbReference>
<evidence type="ECO:0000313" key="3">
    <source>
        <dbReference type="Proteomes" id="UP000830434"/>
    </source>
</evidence>
<reference evidence="2" key="1">
    <citation type="submission" date="2022-04" db="EMBL/GenBank/DDBJ databases">
        <title>Diverse halophilic archaea isolated from saline environments.</title>
        <authorList>
            <person name="Cui H.-L."/>
        </authorList>
    </citation>
    <scope>NUCLEOTIDE SEQUENCE</scope>
    <source>
        <strain evidence="2">XZYJT40</strain>
    </source>
</reference>